<evidence type="ECO:0000313" key="1">
    <source>
        <dbReference type="EMBL" id="TWI57035.1"/>
    </source>
</evidence>
<protein>
    <submittedName>
        <fullName evidence="1">Uncharacterized protein DUF2507</fullName>
    </submittedName>
</protein>
<organism evidence="1 2">
    <name type="scientific">Halalkalibacter nanhaiisediminis</name>
    <dbReference type="NCBI Taxonomy" id="688079"/>
    <lineage>
        <taxon>Bacteria</taxon>
        <taxon>Bacillati</taxon>
        <taxon>Bacillota</taxon>
        <taxon>Bacilli</taxon>
        <taxon>Bacillales</taxon>
        <taxon>Bacillaceae</taxon>
        <taxon>Halalkalibacter</taxon>
    </lineage>
</organism>
<dbReference type="OrthoDB" id="2965348at2"/>
<sequence length="131" mass="15304">MNQETNQFGYDLIRNDVLKDILGKEHDSILYWIGKSLARKYPIETTEQLISFFEKANWGILTLTKEKKQERTYELTGPWMGKHDERCYQLEAGFLAQQAEHSLNLISGATYTVKKDSILFSVESDRHDRTE</sequence>
<dbReference type="Pfam" id="PF10702">
    <property type="entry name" value="DUF2507"/>
    <property type="match status" value="1"/>
</dbReference>
<gene>
    <name evidence="1" type="ORF">IQ10_01735</name>
</gene>
<accession>A0A562QJZ9</accession>
<dbReference type="SUPFAM" id="SSF111126">
    <property type="entry name" value="Ligand-binding domain in the NO signalling and Golgi transport"/>
    <property type="match status" value="1"/>
</dbReference>
<dbReference type="EMBL" id="VLKZ01000004">
    <property type="protein sequence ID" value="TWI57035.1"/>
    <property type="molecule type" value="Genomic_DNA"/>
</dbReference>
<keyword evidence="2" id="KW-1185">Reference proteome</keyword>
<dbReference type="RefSeq" id="WP_144450060.1">
    <property type="nucleotide sequence ID" value="NZ_VLKZ01000004.1"/>
</dbReference>
<dbReference type="Gene3D" id="3.30.1380.20">
    <property type="entry name" value="Trafficking protein particle complex subunit 3"/>
    <property type="match status" value="1"/>
</dbReference>
<proteinExistence type="predicted"/>
<dbReference type="InterPro" id="IPR024096">
    <property type="entry name" value="NO_sig/Golgi_transp_ligand-bd"/>
</dbReference>
<evidence type="ECO:0000313" key="2">
    <source>
        <dbReference type="Proteomes" id="UP000315711"/>
    </source>
</evidence>
<comment type="caution">
    <text evidence="1">The sequence shown here is derived from an EMBL/GenBank/DDBJ whole genome shotgun (WGS) entry which is preliminary data.</text>
</comment>
<dbReference type="Proteomes" id="UP000315711">
    <property type="component" value="Unassembled WGS sequence"/>
</dbReference>
<dbReference type="AlphaFoldDB" id="A0A562QJZ9"/>
<name>A0A562QJZ9_9BACI</name>
<dbReference type="InterPro" id="IPR019642">
    <property type="entry name" value="DUF2507"/>
</dbReference>
<reference evidence="1 2" key="1">
    <citation type="journal article" date="2015" name="Stand. Genomic Sci.">
        <title>Genomic Encyclopedia of Bacterial and Archaeal Type Strains, Phase III: the genomes of soil and plant-associated and newly described type strains.</title>
        <authorList>
            <person name="Whitman W.B."/>
            <person name="Woyke T."/>
            <person name="Klenk H.P."/>
            <person name="Zhou Y."/>
            <person name="Lilburn T.G."/>
            <person name="Beck B.J."/>
            <person name="De Vos P."/>
            <person name="Vandamme P."/>
            <person name="Eisen J.A."/>
            <person name="Garrity G."/>
            <person name="Hugenholtz P."/>
            <person name="Kyrpides N.C."/>
        </authorList>
    </citation>
    <scope>NUCLEOTIDE SEQUENCE [LARGE SCALE GENOMIC DNA]</scope>
    <source>
        <strain evidence="1 2">CGMCC 1.10116</strain>
    </source>
</reference>